<dbReference type="Proteomes" id="UP000243579">
    <property type="component" value="Unassembled WGS sequence"/>
</dbReference>
<dbReference type="PROSITE" id="PS51269">
    <property type="entry name" value="COMM"/>
    <property type="match status" value="1"/>
</dbReference>
<reference evidence="2 3" key="1">
    <citation type="journal article" date="2014" name="Genome Biol. Evol.">
        <title>The secreted proteins of Achlya hypogyna and Thraustotheca clavata identify the ancestral oomycete secretome and reveal gene acquisitions by horizontal gene transfer.</title>
        <authorList>
            <person name="Misner I."/>
            <person name="Blouin N."/>
            <person name="Leonard G."/>
            <person name="Richards T.A."/>
            <person name="Lane C.E."/>
        </authorList>
    </citation>
    <scope>NUCLEOTIDE SEQUENCE [LARGE SCALE GENOMIC DNA]</scope>
    <source>
        <strain evidence="2 3">ATCC 48635</strain>
    </source>
</reference>
<keyword evidence="3" id="KW-1185">Reference proteome</keyword>
<evidence type="ECO:0000259" key="1">
    <source>
        <dbReference type="PROSITE" id="PS51269"/>
    </source>
</evidence>
<sequence>MALQDVSAMTDAMQEEFAAFMIGYALSPQDHDMANFATAFASAHSMNLRPLKKIIQDTVGILAVSLQAKHSTSSFMAALVVAGMSEATAKRFGAQWEAAPRHQRTSPELRLAHAELSEITWKLGVTTGTNLVGSLGTPFVVLTFALLSRGQLTKETMELSLPMFYQFLANMEALQAHMTYLQA</sequence>
<proteinExistence type="predicted"/>
<dbReference type="AlphaFoldDB" id="A0A1V9Y696"/>
<dbReference type="Pfam" id="PF07258">
    <property type="entry name" value="COMM_domain"/>
    <property type="match status" value="1"/>
</dbReference>
<dbReference type="OrthoDB" id="76101at2759"/>
<accession>A0A1V9Y696</accession>
<comment type="caution">
    <text evidence="2">The sequence shown here is derived from an EMBL/GenBank/DDBJ whole genome shotgun (WGS) entry which is preliminary data.</text>
</comment>
<evidence type="ECO:0000313" key="2">
    <source>
        <dbReference type="EMBL" id="OQR81251.1"/>
    </source>
</evidence>
<dbReference type="STRING" id="1202772.A0A1V9Y696"/>
<evidence type="ECO:0000313" key="3">
    <source>
        <dbReference type="Proteomes" id="UP000243579"/>
    </source>
</evidence>
<dbReference type="InterPro" id="IPR017920">
    <property type="entry name" value="COMM"/>
</dbReference>
<name>A0A1V9Y696_ACHHY</name>
<dbReference type="EMBL" id="JNBR01002826">
    <property type="protein sequence ID" value="OQR81251.1"/>
    <property type="molecule type" value="Genomic_DNA"/>
</dbReference>
<organism evidence="2 3">
    <name type="scientific">Achlya hypogyna</name>
    <name type="common">Oomycete</name>
    <name type="synonym">Protoachlya hypogyna</name>
    <dbReference type="NCBI Taxonomy" id="1202772"/>
    <lineage>
        <taxon>Eukaryota</taxon>
        <taxon>Sar</taxon>
        <taxon>Stramenopiles</taxon>
        <taxon>Oomycota</taxon>
        <taxon>Saprolegniomycetes</taxon>
        <taxon>Saprolegniales</taxon>
        <taxon>Achlyaceae</taxon>
        <taxon>Achlya</taxon>
    </lineage>
</organism>
<gene>
    <name evidence="2" type="ORF">ACHHYP_16622</name>
</gene>
<feature type="domain" description="COMM" evidence="1">
    <location>
        <begin position="115"/>
        <end position="182"/>
    </location>
</feature>
<protein>
    <recommendedName>
        <fullName evidence="1">COMM domain-containing protein</fullName>
    </recommendedName>
</protein>